<comment type="subcellular location">
    <subcellularLocation>
        <location evidence="1">Peroxisome</location>
    </subcellularLocation>
</comment>
<dbReference type="Proteomes" id="UP000037069">
    <property type="component" value="Unassembled WGS sequence"/>
</dbReference>
<evidence type="ECO:0000313" key="5">
    <source>
        <dbReference type="EMBL" id="KNC22368.1"/>
    </source>
</evidence>
<name>A0A0L0BQW6_LUCCU</name>
<feature type="domain" description="AMP-binding enzyme C-terminal" evidence="4">
    <location>
        <begin position="441"/>
        <end position="518"/>
    </location>
</feature>
<dbReference type="OMA" id="MWLASGQ"/>
<dbReference type="GO" id="GO:0005777">
    <property type="term" value="C:peroxisome"/>
    <property type="evidence" value="ECO:0007669"/>
    <property type="project" value="UniProtKB-SubCell"/>
</dbReference>
<dbReference type="GO" id="GO:0004467">
    <property type="term" value="F:long-chain fatty acid-CoA ligase activity"/>
    <property type="evidence" value="ECO:0007669"/>
    <property type="project" value="TreeGrafter"/>
</dbReference>
<protein>
    <recommendedName>
        <fullName evidence="7">Luciferin 4-monooxygenase</fullName>
    </recommendedName>
</protein>
<dbReference type="FunFam" id="3.40.50.12780:FF:000025">
    <property type="entry name" value="luciferin 4-monooxygenase"/>
    <property type="match status" value="1"/>
</dbReference>
<keyword evidence="6" id="KW-1185">Reference proteome</keyword>
<dbReference type="InterPro" id="IPR000873">
    <property type="entry name" value="AMP-dep_synth/lig_dom"/>
</dbReference>
<evidence type="ECO:0000259" key="3">
    <source>
        <dbReference type="Pfam" id="PF00501"/>
    </source>
</evidence>
<dbReference type="Gene3D" id="3.30.300.30">
    <property type="match status" value="1"/>
</dbReference>
<keyword evidence="2" id="KW-0576">Peroxisome</keyword>
<dbReference type="PROSITE" id="PS00455">
    <property type="entry name" value="AMP_BINDING"/>
    <property type="match status" value="1"/>
</dbReference>
<dbReference type="GO" id="GO:0046949">
    <property type="term" value="P:fatty-acyl-CoA biosynthetic process"/>
    <property type="evidence" value="ECO:0007669"/>
    <property type="project" value="TreeGrafter"/>
</dbReference>
<comment type="caution">
    <text evidence="5">The sequence shown here is derived from an EMBL/GenBank/DDBJ whole genome shotgun (WGS) entry which is preliminary data.</text>
</comment>
<evidence type="ECO:0000259" key="4">
    <source>
        <dbReference type="Pfam" id="PF13193"/>
    </source>
</evidence>
<dbReference type="InterPro" id="IPR020845">
    <property type="entry name" value="AMP-binding_CS"/>
</dbReference>
<dbReference type="InterPro" id="IPR025110">
    <property type="entry name" value="AMP-bd_C"/>
</dbReference>
<dbReference type="PANTHER" id="PTHR24096:SF353">
    <property type="entry name" value="GH16244P-RELATED"/>
    <property type="match status" value="1"/>
</dbReference>
<evidence type="ECO:0000256" key="1">
    <source>
        <dbReference type="ARBA" id="ARBA00004275"/>
    </source>
</evidence>
<dbReference type="AlphaFoldDB" id="A0A0L0BQW6"/>
<feature type="domain" description="AMP-dependent synthetase/ligase" evidence="3">
    <location>
        <begin position="39"/>
        <end position="390"/>
    </location>
</feature>
<evidence type="ECO:0000313" key="6">
    <source>
        <dbReference type="Proteomes" id="UP000037069"/>
    </source>
</evidence>
<evidence type="ECO:0000256" key="2">
    <source>
        <dbReference type="ARBA" id="ARBA00023140"/>
    </source>
</evidence>
<dbReference type="InterPro" id="IPR045851">
    <property type="entry name" value="AMP-bd_C_sf"/>
</dbReference>
<reference evidence="5 6" key="1">
    <citation type="journal article" date="2015" name="Nat. Commun.">
        <title>Lucilia cuprina genome unlocks parasitic fly biology to underpin future interventions.</title>
        <authorList>
            <person name="Anstead C.A."/>
            <person name="Korhonen P.K."/>
            <person name="Young N.D."/>
            <person name="Hall R.S."/>
            <person name="Jex A.R."/>
            <person name="Murali S.C."/>
            <person name="Hughes D.S."/>
            <person name="Lee S.F."/>
            <person name="Perry T."/>
            <person name="Stroehlein A.J."/>
            <person name="Ansell B.R."/>
            <person name="Breugelmans B."/>
            <person name="Hofmann A."/>
            <person name="Qu J."/>
            <person name="Dugan S."/>
            <person name="Lee S.L."/>
            <person name="Chao H."/>
            <person name="Dinh H."/>
            <person name="Han Y."/>
            <person name="Doddapaneni H.V."/>
            <person name="Worley K.C."/>
            <person name="Muzny D.M."/>
            <person name="Ioannidis P."/>
            <person name="Waterhouse R.M."/>
            <person name="Zdobnov E.M."/>
            <person name="James P.J."/>
            <person name="Bagnall N.H."/>
            <person name="Kotze A.C."/>
            <person name="Gibbs R.A."/>
            <person name="Richards S."/>
            <person name="Batterham P."/>
            <person name="Gasser R.B."/>
        </authorList>
    </citation>
    <scope>NUCLEOTIDE SEQUENCE [LARGE SCALE GENOMIC DNA]</scope>
    <source>
        <strain evidence="5 6">LS</strain>
        <tissue evidence="5">Full body</tissue>
    </source>
</reference>
<dbReference type="InterPro" id="IPR042099">
    <property type="entry name" value="ANL_N_sf"/>
</dbReference>
<dbReference type="OrthoDB" id="10253869at2759"/>
<dbReference type="SUPFAM" id="SSF56801">
    <property type="entry name" value="Acetyl-CoA synthetase-like"/>
    <property type="match status" value="1"/>
</dbReference>
<dbReference type="PANTHER" id="PTHR24096">
    <property type="entry name" value="LONG-CHAIN-FATTY-ACID--COA LIGASE"/>
    <property type="match status" value="1"/>
</dbReference>
<dbReference type="CDD" id="cd05911">
    <property type="entry name" value="Firefly_Luc_like"/>
    <property type="match status" value="1"/>
</dbReference>
<gene>
    <name evidence="5" type="ORF">FF38_08825</name>
</gene>
<dbReference type="EMBL" id="JRES01001509">
    <property type="protein sequence ID" value="KNC22368.1"/>
    <property type="molecule type" value="Genomic_DNA"/>
</dbReference>
<dbReference type="Gene3D" id="3.40.50.12780">
    <property type="entry name" value="N-terminal domain of ligase-like"/>
    <property type="match status" value="1"/>
</dbReference>
<evidence type="ECO:0008006" key="7">
    <source>
        <dbReference type="Google" id="ProtNLM"/>
    </source>
</evidence>
<sequence length="538" mass="59992">MDFAKVSFDKRKKIWTTPSTQGVYNTECALGRIIYNQLNSFPNVTLQIDDSTGVTVKARDALTNAVRIAQHFNEMKLQQDDIIGFAVKNTTNVLPTVIGCFFNCTPFHAVNPVLDESTLSHCFGLTKPKLIFCDAEVYKKVYLATKAYKPKIITMSGDVEGVVKITDLLEPTKTERFYQPKHYSIGGHQTVAILCSSGTTGKPKAVCLAGFNLIHELPYVTSETVLYVPSAIDWITGLAFMVASCFTGCTRIICDKPFNADDFIRLMKKYKITNAFLAPRYIAALVNHPQATKEVFASLQMVQSGGSTVTEKLLKSFKALLNEYCIVIFGYGLTEFGAIAGNIDISRITSVGQLAPNISMRIVDDDGNNLGHNEIGEVCVYNGKYWGGYYGNPIETQRMRDAHGWYHTGDLGYMDDDNYLYVVDRKKEIRKYLGLHFWPKEIEEAIVEMPGVKDACVVTVSDETKGDCSGALVVKAPNSKITEQDVIDYVKNRLVDIHKQIHTGVFFVDSIPQNSNGKMVRIEGKKIFESLLERNLVC</sequence>
<dbReference type="STRING" id="7375.A0A0L0BQW6"/>
<organism evidence="5 6">
    <name type="scientific">Lucilia cuprina</name>
    <name type="common">Green bottle fly</name>
    <name type="synonym">Australian sheep blowfly</name>
    <dbReference type="NCBI Taxonomy" id="7375"/>
    <lineage>
        <taxon>Eukaryota</taxon>
        <taxon>Metazoa</taxon>
        <taxon>Ecdysozoa</taxon>
        <taxon>Arthropoda</taxon>
        <taxon>Hexapoda</taxon>
        <taxon>Insecta</taxon>
        <taxon>Pterygota</taxon>
        <taxon>Neoptera</taxon>
        <taxon>Endopterygota</taxon>
        <taxon>Diptera</taxon>
        <taxon>Brachycera</taxon>
        <taxon>Muscomorpha</taxon>
        <taxon>Oestroidea</taxon>
        <taxon>Calliphoridae</taxon>
        <taxon>Luciliinae</taxon>
        <taxon>Lucilia</taxon>
    </lineage>
</organism>
<proteinExistence type="predicted"/>
<dbReference type="Pfam" id="PF00501">
    <property type="entry name" value="AMP-binding"/>
    <property type="match status" value="1"/>
</dbReference>
<dbReference type="Pfam" id="PF13193">
    <property type="entry name" value="AMP-binding_C"/>
    <property type="match status" value="1"/>
</dbReference>
<accession>A0A0L0BQW6</accession>